<feature type="transmembrane region" description="Helical" evidence="6">
    <location>
        <begin position="32"/>
        <end position="53"/>
    </location>
</feature>
<keyword evidence="4 6" id="KW-1133">Transmembrane helix</keyword>
<evidence type="ECO:0000256" key="6">
    <source>
        <dbReference type="SAM" id="Phobius"/>
    </source>
</evidence>
<dbReference type="Pfam" id="PF13520">
    <property type="entry name" value="AA_permease_2"/>
    <property type="match status" value="1"/>
</dbReference>
<comment type="caution">
    <text evidence="7">The sequence shown here is derived from an EMBL/GenBank/DDBJ whole genome shotgun (WGS) entry which is preliminary data.</text>
</comment>
<dbReference type="OrthoDB" id="2417308at2759"/>
<protein>
    <recommendedName>
        <fullName evidence="9">Amino acid permease</fullName>
    </recommendedName>
</protein>
<dbReference type="AlphaFoldDB" id="A0A8H3J0V4"/>
<evidence type="ECO:0000256" key="3">
    <source>
        <dbReference type="ARBA" id="ARBA00022692"/>
    </source>
</evidence>
<keyword evidence="3 6" id="KW-0812">Transmembrane</keyword>
<evidence type="ECO:0000256" key="1">
    <source>
        <dbReference type="ARBA" id="ARBA00004141"/>
    </source>
</evidence>
<dbReference type="Gene3D" id="1.20.1740.10">
    <property type="entry name" value="Amino acid/polyamine transporter I"/>
    <property type="match status" value="1"/>
</dbReference>
<reference evidence="7" key="1">
    <citation type="submission" date="2021-03" db="EMBL/GenBank/DDBJ databases">
        <authorList>
            <person name="Tagirdzhanova G."/>
        </authorList>
    </citation>
    <scope>NUCLEOTIDE SEQUENCE</scope>
</reference>
<evidence type="ECO:0000256" key="5">
    <source>
        <dbReference type="ARBA" id="ARBA00023136"/>
    </source>
</evidence>
<dbReference type="GO" id="GO:0022857">
    <property type="term" value="F:transmembrane transporter activity"/>
    <property type="evidence" value="ECO:0007669"/>
    <property type="project" value="InterPro"/>
</dbReference>
<evidence type="ECO:0000256" key="4">
    <source>
        <dbReference type="ARBA" id="ARBA00022989"/>
    </source>
</evidence>
<dbReference type="PANTHER" id="PTHR45649:SF14">
    <property type="entry name" value="GABA PERMEASE"/>
    <property type="match status" value="1"/>
</dbReference>
<evidence type="ECO:0008006" key="9">
    <source>
        <dbReference type="Google" id="ProtNLM"/>
    </source>
</evidence>
<keyword evidence="8" id="KW-1185">Reference proteome</keyword>
<keyword evidence="2" id="KW-0813">Transport</keyword>
<keyword evidence="5 6" id="KW-0472">Membrane</keyword>
<accession>A0A8H3J0V4</accession>
<dbReference type="InterPro" id="IPR002293">
    <property type="entry name" value="AA/rel_permease1"/>
</dbReference>
<evidence type="ECO:0000256" key="2">
    <source>
        <dbReference type="ARBA" id="ARBA00022448"/>
    </source>
</evidence>
<proteinExistence type="predicted"/>
<feature type="transmembrane region" description="Helical" evidence="6">
    <location>
        <begin position="99"/>
        <end position="120"/>
    </location>
</feature>
<name>A0A8H3J0V4_9LECA</name>
<feature type="transmembrane region" description="Helical" evidence="6">
    <location>
        <begin position="60"/>
        <end position="79"/>
    </location>
</feature>
<organism evidence="7 8">
    <name type="scientific">Imshaugia aleurites</name>
    <dbReference type="NCBI Taxonomy" id="172621"/>
    <lineage>
        <taxon>Eukaryota</taxon>
        <taxon>Fungi</taxon>
        <taxon>Dikarya</taxon>
        <taxon>Ascomycota</taxon>
        <taxon>Pezizomycotina</taxon>
        <taxon>Lecanoromycetes</taxon>
        <taxon>OSLEUM clade</taxon>
        <taxon>Lecanoromycetidae</taxon>
        <taxon>Lecanorales</taxon>
        <taxon>Lecanorineae</taxon>
        <taxon>Parmeliaceae</taxon>
        <taxon>Imshaugia</taxon>
    </lineage>
</organism>
<dbReference type="EMBL" id="CAJPDT010000110">
    <property type="protein sequence ID" value="CAF9938635.1"/>
    <property type="molecule type" value="Genomic_DNA"/>
</dbReference>
<sequence>MTTSSRMTYAFARDGGLPASRFFAKVHSKHEMPLNALVLTVVLVVIFGCIFLGSSSAFNAIISASVVALGVSYAIPPAINCLRGRKMLPPRPFVLPGPLGWMCNLLGIAYVIVTTVLFLFPPTLPVTGSNMNYCIVAFFIVIVVSVVQWFADGRKNYKGPVVELVGGGDEDGVGVVGGGGGGGAVYAADGEVNDKEG</sequence>
<comment type="subcellular location">
    <subcellularLocation>
        <location evidence="1">Membrane</location>
        <topology evidence="1">Multi-pass membrane protein</topology>
    </subcellularLocation>
</comment>
<dbReference type="PANTHER" id="PTHR45649">
    <property type="entry name" value="AMINO-ACID PERMEASE BAT1"/>
    <property type="match status" value="1"/>
</dbReference>
<dbReference type="Proteomes" id="UP000664534">
    <property type="component" value="Unassembled WGS sequence"/>
</dbReference>
<evidence type="ECO:0000313" key="8">
    <source>
        <dbReference type="Proteomes" id="UP000664534"/>
    </source>
</evidence>
<evidence type="ECO:0000313" key="7">
    <source>
        <dbReference type="EMBL" id="CAF9938635.1"/>
    </source>
</evidence>
<gene>
    <name evidence="7" type="ORF">IMSHALPRED_001032</name>
</gene>
<dbReference type="GO" id="GO:0016020">
    <property type="term" value="C:membrane"/>
    <property type="evidence" value="ECO:0007669"/>
    <property type="project" value="UniProtKB-SubCell"/>
</dbReference>
<feature type="transmembrane region" description="Helical" evidence="6">
    <location>
        <begin position="132"/>
        <end position="151"/>
    </location>
</feature>